<reference evidence="2" key="1">
    <citation type="submission" date="2020-08" db="EMBL/GenBank/DDBJ databases">
        <title>Genome public.</title>
        <authorList>
            <person name="Liu C."/>
            <person name="Sun Q."/>
        </authorList>
    </citation>
    <scope>NUCLEOTIDE SEQUENCE</scope>
    <source>
        <strain evidence="2">BX12</strain>
    </source>
</reference>
<accession>A0A923NP73</accession>
<dbReference type="InterPro" id="IPR021451">
    <property type="entry name" value="DUF3102"/>
</dbReference>
<evidence type="ECO:0000313" key="2">
    <source>
        <dbReference type="EMBL" id="MBC6679583.1"/>
    </source>
</evidence>
<name>A0A923NP73_9FIRM</name>
<sequence>MKKEEHTAMATTNESFVEMDHSQQETQLVTEIRMITAQTQQTVLLNSIEIGKRLTEAKQIIKHGKWADWLKERVEFSQRTANNLMKLYEEYGKTGLANSQTFANIGYSQALQLLALPSEDREPFVQKNNVTDMSIAQLKKMIQEAKQENVVLQEKITVFEKKEQEQKKQEAENQNRIEALTKKISSLEDQALQAEKNRDTEVQKQLEQLVAEEREKLKKAEQEKSSLLKEKEALISAHQKELNALQQAEKEATEKVLRKKDDEMRKATEKFNQQLEKLKEKAEKLDADKKAANLRARMAKEAVKCEYILLSLQQTYEDLEESLSRLRKLNSKTAEELKASISDVLTSMAERMEVKK</sequence>
<dbReference type="EMBL" id="JACRYT010000005">
    <property type="protein sequence ID" value="MBC6679583.1"/>
    <property type="molecule type" value="Genomic_DNA"/>
</dbReference>
<dbReference type="Proteomes" id="UP000602647">
    <property type="component" value="Unassembled WGS sequence"/>
</dbReference>
<keyword evidence="1" id="KW-0175">Coiled coil</keyword>
<organism evidence="2 3">
    <name type="scientific">Zhenpiania hominis</name>
    <dbReference type="NCBI Taxonomy" id="2763644"/>
    <lineage>
        <taxon>Bacteria</taxon>
        <taxon>Bacillati</taxon>
        <taxon>Bacillota</taxon>
        <taxon>Clostridia</taxon>
        <taxon>Peptostreptococcales</taxon>
        <taxon>Anaerovoracaceae</taxon>
        <taxon>Zhenpiania</taxon>
    </lineage>
</organism>
<dbReference type="AlphaFoldDB" id="A0A923NP73"/>
<dbReference type="Pfam" id="PF11300">
    <property type="entry name" value="DUF3102"/>
    <property type="match status" value="1"/>
</dbReference>
<feature type="coiled-coil region" evidence="1">
    <location>
        <begin position="128"/>
        <end position="336"/>
    </location>
</feature>
<evidence type="ECO:0000256" key="1">
    <source>
        <dbReference type="SAM" id="Coils"/>
    </source>
</evidence>
<keyword evidence="3" id="KW-1185">Reference proteome</keyword>
<dbReference type="RefSeq" id="WP_187302687.1">
    <property type="nucleotide sequence ID" value="NZ_JACRYT010000005.1"/>
</dbReference>
<comment type="caution">
    <text evidence="2">The sequence shown here is derived from an EMBL/GenBank/DDBJ whole genome shotgun (WGS) entry which is preliminary data.</text>
</comment>
<evidence type="ECO:0000313" key="3">
    <source>
        <dbReference type="Proteomes" id="UP000602647"/>
    </source>
</evidence>
<proteinExistence type="predicted"/>
<gene>
    <name evidence="2" type="ORF">H9L42_07060</name>
</gene>
<protein>
    <submittedName>
        <fullName evidence="2">DUF3102 domain-containing protein</fullName>
    </submittedName>
</protein>